<protein>
    <submittedName>
        <fullName evidence="2">Uncharacterized protein</fullName>
    </submittedName>
</protein>
<sequence>MAGLLRSHGAAPTGRVGSTGAGGEHVLVHYPAQPRAQPQEVLVRVRHRHALRCHHRVLLLHLLEGAPEQTQAGGTE</sequence>
<evidence type="ECO:0000313" key="2">
    <source>
        <dbReference type="EMBL" id="VVC99030.1"/>
    </source>
</evidence>
<organism evidence="2 3">
    <name type="scientific">Leptidea sinapis</name>
    <dbReference type="NCBI Taxonomy" id="189913"/>
    <lineage>
        <taxon>Eukaryota</taxon>
        <taxon>Metazoa</taxon>
        <taxon>Ecdysozoa</taxon>
        <taxon>Arthropoda</taxon>
        <taxon>Hexapoda</taxon>
        <taxon>Insecta</taxon>
        <taxon>Pterygota</taxon>
        <taxon>Neoptera</taxon>
        <taxon>Endopterygota</taxon>
        <taxon>Lepidoptera</taxon>
        <taxon>Glossata</taxon>
        <taxon>Ditrysia</taxon>
        <taxon>Papilionoidea</taxon>
        <taxon>Pieridae</taxon>
        <taxon>Dismorphiinae</taxon>
        <taxon>Leptidea</taxon>
    </lineage>
</organism>
<reference evidence="2 3" key="1">
    <citation type="submission" date="2017-07" db="EMBL/GenBank/DDBJ databases">
        <authorList>
            <person name="Talla V."/>
            <person name="Backstrom N."/>
        </authorList>
    </citation>
    <scope>NUCLEOTIDE SEQUENCE [LARGE SCALE GENOMIC DNA]</scope>
</reference>
<accession>A0A5E4QMY7</accession>
<feature type="region of interest" description="Disordered" evidence="1">
    <location>
        <begin position="1"/>
        <end position="23"/>
    </location>
</feature>
<proteinExistence type="predicted"/>
<dbReference type="EMBL" id="FZQP02003912">
    <property type="protein sequence ID" value="VVC99030.1"/>
    <property type="molecule type" value="Genomic_DNA"/>
</dbReference>
<keyword evidence="3" id="KW-1185">Reference proteome</keyword>
<name>A0A5E4QMY7_9NEOP</name>
<evidence type="ECO:0000256" key="1">
    <source>
        <dbReference type="SAM" id="MobiDB-lite"/>
    </source>
</evidence>
<dbReference type="AlphaFoldDB" id="A0A5E4QMY7"/>
<gene>
    <name evidence="2" type="ORF">LSINAPIS_LOCUS9979</name>
</gene>
<dbReference type="Proteomes" id="UP000324832">
    <property type="component" value="Unassembled WGS sequence"/>
</dbReference>
<evidence type="ECO:0000313" key="3">
    <source>
        <dbReference type="Proteomes" id="UP000324832"/>
    </source>
</evidence>